<keyword evidence="24" id="KW-1185">Reference proteome</keyword>
<dbReference type="FunFam" id="3.30.420.10:FF:000012">
    <property type="entry name" value="DNA polymerase III subunit epsilon"/>
    <property type="match status" value="1"/>
</dbReference>
<keyword evidence="9 20" id="KW-0378">Hydrolase</keyword>
<evidence type="ECO:0000256" key="20">
    <source>
        <dbReference type="RuleBase" id="RU364087"/>
    </source>
</evidence>
<comment type="function">
    <text evidence="14 20">DNA polymerase III is a complex, multichain enzyme responsible for most of the replicative synthesis in bacteria. The epsilon subunit contain the editing function and is a proofreading 3'-5' exonuclease.</text>
</comment>
<evidence type="ECO:0000256" key="16">
    <source>
        <dbReference type="ARBA" id="ARBA00049244"/>
    </source>
</evidence>
<feature type="binding site" evidence="18">
    <location>
        <position position="158"/>
    </location>
    <ligand>
        <name>substrate</name>
    </ligand>
</feature>
<evidence type="ECO:0000256" key="3">
    <source>
        <dbReference type="ARBA" id="ARBA00020352"/>
    </source>
</evidence>
<dbReference type="InterPro" id="IPR013520">
    <property type="entry name" value="Ribonucl_H"/>
</dbReference>
<evidence type="ECO:0000256" key="6">
    <source>
        <dbReference type="ARBA" id="ARBA00022705"/>
    </source>
</evidence>
<dbReference type="AlphaFoldDB" id="A0A975ITA5"/>
<keyword evidence="10 20" id="KW-0269">Exonuclease</keyword>
<dbReference type="InterPro" id="IPR006309">
    <property type="entry name" value="DnaQ_proteo"/>
</dbReference>
<feature type="binding site" evidence="18">
    <location>
        <position position="53"/>
    </location>
    <ligand>
        <name>substrate</name>
    </ligand>
</feature>
<dbReference type="NCBIfam" id="TIGR00573">
    <property type="entry name" value="dnaq"/>
    <property type="match status" value="1"/>
</dbReference>
<proteinExistence type="predicted"/>
<evidence type="ECO:0000256" key="11">
    <source>
        <dbReference type="ARBA" id="ARBA00022842"/>
    </source>
</evidence>
<dbReference type="InterPro" id="IPR006054">
    <property type="entry name" value="DnaQ"/>
</dbReference>
<keyword evidence="4 20" id="KW-0808">Transferase</keyword>
<evidence type="ECO:0000256" key="5">
    <source>
        <dbReference type="ARBA" id="ARBA00022695"/>
    </source>
</evidence>
<dbReference type="Pfam" id="PF00929">
    <property type="entry name" value="RNase_T"/>
    <property type="match status" value="1"/>
</dbReference>
<evidence type="ECO:0000256" key="12">
    <source>
        <dbReference type="ARBA" id="ARBA00022932"/>
    </source>
</evidence>
<organism evidence="23 24">
    <name type="scientific">Phenylobacterium montanum</name>
    <dbReference type="NCBI Taxonomy" id="2823693"/>
    <lineage>
        <taxon>Bacteria</taxon>
        <taxon>Pseudomonadati</taxon>
        <taxon>Pseudomonadota</taxon>
        <taxon>Alphaproteobacteria</taxon>
        <taxon>Caulobacterales</taxon>
        <taxon>Caulobacteraceae</taxon>
        <taxon>Phenylobacterium</taxon>
    </lineage>
</organism>
<feature type="binding site" evidence="19">
    <location>
        <position position="10"/>
    </location>
    <ligand>
        <name>a divalent metal cation</name>
        <dbReference type="ChEBI" id="CHEBI:60240"/>
        <label>1</label>
        <note>catalytic</note>
    </ligand>
</feature>
<feature type="compositionally biased region" description="Polar residues" evidence="21">
    <location>
        <begin position="182"/>
        <end position="192"/>
    </location>
</feature>
<comment type="cofactor">
    <cofactor evidence="1 20">
        <name>Mn(2+)</name>
        <dbReference type="ChEBI" id="CHEBI:29035"/>
    </cofactor>
</comment>
<feature type="binding site" evidence="19">
    <location>
        <position position="8"/>
    </location>
    <ligand>
        <name>a divalent metal cation</name>
        <dbReference type="ChEBI" id="CHEBI:60240"/>
        <label>1</label>
        <note>catalytic</note>
    </ligand>
</feature>
<dbReference type="SUPFAM" id="SSF53098">
    <property type="entry name" value="Ribonuclease H-like"/>
    <property type="match status" value="1"/>
</dbReference>
<dbReference type="NCBIfam" id="NF004316">
    <property type="entry name" value="PRK05711.1"/>
    <property type="match status" value="1"/>
</dbReference>
<evidence type="ECO:0000313" key="23">
    <source>
        <dbReference type="EMBL" id="QUD86657.1"/>
    </source>
</evidence>
<dbReference type="EC" id="2.7.7.7" evidence="2 20"/>
<dbReference type="InterPro" id="IPR036397">
    <property type="entry name" value="RNaseH_sf"/>
</dbReference>
<dbReference type="PANTHER" id="PTHR30231">
    <property type="entry name" value="DNA POLYMERASE III SUBUNIT EPSILON"/>
    <property type="match status" value="1"/>
</dbReference>
<feature type="binding site" evidence="19">
    <location>
        <position position="158"/>
    </location>
    <ligand>
        <name>a divalent metal cation</name>
        <dbReference type="ChEBI" id="CHEBI:60240"/>
        <label>1</label>
        <note>catalytic</note>
    </ligand>
</feature>
<keyword evidence="5 20" id="KW-0548">Nucleotidyltransferase</keyword>
<evidence type="ECO:0000256" key="8">
    <source>
        <dbReference type="ARBA" id="ARBA00022723"/>
    </source>
</evidence>
<feature type="region of interest" description="Disordered" evidence="21">
    <location>
        <begin position="179"/>
        <end position="213"/>
    </location>
</feature>
<keyword evidence="13 19" id="KW-0464">Manganese</keyword>
<dbReference type="Proteomes" id="UP000676409">
    <property type="component" value="Chromosome"/>
</dbReference>
<dbReference type="InterPro" id="IPR012337">
    <property type="entry name" value="RNaseH-like_sf"/>
</dbReference>
<evidence type="ECO:0000256" key="19">
    <source>
        <dbReference type="PIRSR" id="PIRSR606309-3"/>
    </source>
</evidence>
<evidence type="ECO:0000313" key="24">
    <source>
        <dbReference type="Proteomes" id="UP000676409"/>
    </source>
</evidence>
<dbReference type="EMBL" id="CP073078">
    <property type="protein sequence ID" value="QUD86657.1"/>
    <property type="molecule type" value="Genomic_DNA"/>
</dbReference>
<dbReference type="GO" id="GO:0046872">
    <property type="term" value="F:metal ion binding"/>
    <property type="evidence" value="ECO:0007669"/>
    <property type="project" value="UniProtKB-KW"/>
</dbReference>
<evidence type="ECO:0000259" key="22">
    <source>
        <dbReference type="SMART" id="SM00479"/>
    </source>
</evidence>
<dbReference type="SMART" id="SM00479">
    <property type="entry name" value="EXOIII"/>
    <property type="match status" value="1"/>
</dbReference>
<accession>A0A975ITA5</accession>
<comment type="cofactor">
    <cofactor evidence="19">
        <name>Mg(2+)</name>
        <dbReference type="ChEBI" id="CHEBI:18420"/>
    </cofactor>
    <cofactor evidence="19">
        <name>Mn(2+)</name>
        <dbReference type="ChEBI" id="CHEBI:29035"/>
    </cofactor>
    <text evidence="19">Binds 2 divalent metal cations. Magnesium or manganese.</text>
</comment>
<keyword evidence="8 19" id="KW-0479">Metal-binding</keyword>
<dbReference type="Gene3D" id="3.30.420.10">
    <property type="entry name" value="Ribonuclease H-like superfamily/Ribonuclease H"/>
    <property type="match status" value="1"/>
</dbReference>
<dbReference type="GO" id="GO:0003887">
    <property type="term" value="F:DNA-directed DNA polymerase activity"/>
    <property type="evidence" value="ECO:0007669"/>
    <property type="project" value="UniProtKB-KW"/>
</dbReference>
<dbReference type="RefSeq" id="WP_211936709.1">
    <property type="nucleotide sequence ID" value="NZ_CP073078.1"/>
</dbReference>
<evidence type="ECO:0000256" key="7">
    <source>
        <dbReference type="ARBA" id="ARBA00022722"/>
    </source>
</evidence>
<dbReference type="CDD" id="cd06131">
    <property type="entry name" value="DNA_pol_III_epsilon_Ecoli_like"/>
    <property type="match status" value="1"/>
</dbReference>
<keyword evidence="11 19" id="KW-0460">Magnesium</keyword>
<evidence type="ECO:0000256" key="13">
    <source>
        <dbReference type="ARBA" id="ARBA00023211"/>
    </source>
</evidence>
<evidence type="ECO:0000256" key="17">
    <source>
        <dbReference type="PIRSR" id="PIRSR606309-1"/>
    </source>
</evidence>
<protein>
    <recommendedName>
        <fullName evidence="3 20">DNA polymerase III subunit epsilon</fullName>
        <ecNumber evidence="2 20">2.7.7.7</ecNumber>
    </recommendedName>
</protein>
<evidence type="ECO:0000256" key="4">
    <source>
        <dbReference type="ARBA" id="ARBA00022679"/>
    </source>
</evidence>
<dbReference type="GO" id="GO:0045004">
    <property type="term" value="P:DNA replication proofreading"/>
    <property type="evidence" value="ECO:0007669"/>
    <property type="project" value="TreeGrafter"/>
</dbReference>
<name>A0A975ITA5_9CAUL</name>
<evidence type="ECO:0000256" key="18">
    <source>
        <dbReference type="PIRSR" id="PIRSR606309-2"/>
    </source>
</evidence>
<reference evidence="23" key="1">
    <citation type="submission" date="2021-04" db="EMBL/GenBank/DDBJ databases">
        <title>The complete genome sequence of Caulobacter sp. S6.</title>
        <authorList>
            <person name="Tang Y."/>
            <person name="Ouyang W."/>
            <person name="Liu Q."/>
            <person name="Huang B."/>
            <person name="Guo Z."/>
            <person name="Lei P."/>
        </authorList>
    </citation>
    <scope>NUCLEOTIDE SEQUENCE</scope>
    <source>
        <strain evidence="23">S6</strain>
    </source>
</reference>
<comment type="catalytic activity">
    <reaction evidence="16 20">
        <text>DNA(n) + a 2'-deoxyribonucleoside 5'-triphosphate = DNA(n+1) + diphosphate</text>
        <dbReference type="Rhea" id="RHEA:22508"/>
        <dbReference type="Rhea" id="RHEA-COMP:17339"/>
        <dbReference type="Rhea" id="RHEA-COMP:17340"/>
        <dbReference type="ChEBI" id="CHEBI:33019"/>
        <dbReference type="ChEBI" id="CHEBI:61560"/>
        <dbReference type="ChEBI" id="CHEBI:173112"/>
        <dbReference type="EC" id="2.7.7.7"/>
    </reaction>
</comment>
<dbReference type="GO" id="GO:0003677">
    <property type="term" value="F:DNA binding"/>
    <property type="evidence" value="ECO:0007669"/>
    <property type="project" value="InterPro"/>
</dbReference>
<evidence type="ECO:0000256" key="14">
    <source>
        <dbReference type="ARBA" id="ARBA00025483"/>
    </source>
</evidence>
<evidence type="ECO:0000256" key="1">
    <source>
        <dbReference type="ARBA" id="ARBA00001936"/>
    </source>
</evidence>
<dbReference type="GO" id="GO:0008408">
    <property type="term" value="F:3'-5' exonuclease activity"/>
    <property type="evidence" value="ECO:0007669"/>
    <property type="project" value="TreeGrafter"/>
</dbReference>
<evidence type="ECO:0000256" key="9">
    <source>
        <dbReference type="ARBA" id="ARBA00022801"/>
    </source>
</evidence>
<dbReference type="GO" id="GO:0005829">
    <property type="term" value="C:cytosol"/>
    <property type="evidence" value="ECO:0007669"/>
    <property type="project" value="TreeGrafter"/>
</dbReference>
<gene>
    <name evidence="20 23" type="primary">dnaQ</name>
    <name evidence="23" type="ORF">KCG34_16430</name>
</gene>
<evidence type="ECO:0000256" key="10">
    <source>
        <dbReference type="ARBA" id="ARBA00022839"/>
    </source>
</evidence>
<evidence type="ECO:0000256" key="15">
    <source>
        <dbReference type="ARBA" id="ARBA00026073"/>
    </source>
</evidence>
<dbReference type="NCBIfam" id="TIGR01406">
    <property type="entry name" value="dnaQ_proteo"/>
    <property type="match status" value="1"/>
</dbReference>
<feature type="domain" description="Exonuclease" evidence="22">
    <location>
        <begin position="3"/>
        <end position="175"/>
    </location>
</feature>
<feature type="binding site" evidence="18">
    <location>
        <position position="58"/>
    </location>
    <ligand>
        <name>substrate</name>
    </ligand>
</feature>
<feature type="binding site" evidence="18">
    <location>
        <position position="8"/>
    </location>
    <ligand>
        <name>substrate</name>
    </ligand>
</feature>
<dbReference type="KEGG" id="caul:KCG34_16430"/>
<sequence>MLREIVLDTETTGLDPKTGHRLIEVGCIELVDYLPTGRTFHKYIHPDREIDPEAERVHGISLAFLADKPRFHQPEVCDALLEFIGDASLVAHNAGFDRGFINHELKRANRPILEESRWIDSLPLAQKKFPGMYNSLDALCKRFKISLADRTKHGALLDAQLLAGVYLELRGGKERGLDLAPQQAQRRTTAGPTSVAAVSHGPRPRPLAPRSTEEERAAHEAFIKGTIKSGAIWARWGVAVE</sequence>
<feature type="active site" description="Proton acceptor" evidence="17">
    <location>
        <position position="153"/>
    </location>
</feature>
<feature type="binding site" evidence="18">
    <location>
        <position position="10"/>
    </location>
    <ligand>
        <name>substrate</name>
    </ligand>
</feature>
<keyword evidence="7 20" id="KW-0540">Nuclease</keyword>
<evidence type="ECO:0000256" key="21">
    <source>
        <dbReference type="SAM" id="MobiDB-lite"/>
    </source>
</evidence>
<evidence type="ECO:0000256" key="2">
    <source>
        <dbReference type="ARBA" id="ARBA00012417"/>
    </source>
</evidence>
<keyword evidence="6 20" id="KW-0235">DNA replication</keyword>
<keyword evidence="12 20" id="KW-0239">DNA-directed DNA polymerase</keyword>
<comment type="subunit">
    <text evidence="15 20">DNA polymerase III contains a core (composed of alpha, epsilon and theta chains) that associates with a tau subunit. This core dimerizes to form the POLIII' complex. PolIII' associates with the gamma complex (composed of gamma, delta, delta', psi and chi chains) and with the beta chain to form the complete DNA polymerase III complex.</text>
</comment>
<dbReference type="PANTHER" id="PTHR30231:SF41">
    <property type="entry name" value="DNA POLYMERASE III SUBUNIT EPSILON"/>
    <property type="match status" value="1"/>
</dbReference>